<feature type="transmembrane region" description="Helical" evidence="1">
    <location>
        <begin position="15"/>
        <end position="37"/>
    </location>
</feature>
<evidence type="ECO:0000256" key="1">
    <source>
        <dbReference type="SAM" id="Phobius"/>
    </source>
</evidence>
<sequence length="76" mass="8661">MAEPQKPKDLNKWRIASLALEMGFIIALPLVAFGLLGKWLDAKWDSEPWMALVGILLAIVATTVWLIRRFRELISK</sequence>
<dbReference type="STRING" id="1817825.A2720_00855"/>
<feature type="transmembrane region" description="Helical" evidence="1">
    <location>
        <begin position="49"/>
        <end position="67"/>
    </location>
</feature>
<evidence type="ECO:0000313" key="3">
    <source>
        <dbReference type="Proteomes" id="UP000178892"/>
    </source>
</evidence>
<accession>A0A1F5NTT4</accession>
<gene>
    <name evidence="2" type="ORF">A2720_00855</name>
</gene>
<reference evidence="2 3" key="1">
    <citation type="journal article" date="2016" name="Nat. Commun.">
        <title>Thousands of microbial genomes shed light on interconnected biogeochemical processes in an aquifer system.</title>
        <authorList>
            <person name="Anantharaman K."/>
            <person name="Brown C.T."/>
            <person name="Hug L.A."/>
            <person name="Sharon I."/>
            <person name="Castelle C.J."/>
            <person name="Probst A.J."/>
            <person name="Thomas B.C."/>
            <person name="Singh A."/>
            <person name="Wilkins M.J."/>
            <person name="Karaoz U."/>
            <person name="Brodie E.L."/>
            <person name="Williams K.H."/>
            <person name="Hubbard S.S."/>
            <person name="Banfield J.F."/>
        </authorList>
    </citation>
    <scope>NUCLEOTIDE SEQUENCE [LARGE SCALE GENOMIC DNA]</scope>
</reference>
<dbReference type="EMBL" id="MFEL01000010">
    <property type="protein sequence ID" value="OGE81077.1"/>
    <property type="molecule type" value="Genomic_DNA"/>
</dbReference>
<proteinExistence type="predicted"/>
<dbReference type="AlphaFoldDB" id="A0A1F5NTT4"/>
<keyword evidence="1" id="KW-1133">Transmembrane helix</keyword>
<protein>
    <recommendedName>
        <fullName evidence="4">AtpZ/AtpI family protein</fullName>
    </recommendedName>
</protein>
<dbReference type="Pfam" id="PF09527">
    <property type="entry name" value="ATPase_gene1"/>
    <property type="match status" value="1"/>
</dbReference>
<evidence type="ECO:0000313" key="2">
    <source>
        <dbReference type="EMBL" id="OGE81077.1"/>
    </source>
</evidence>
<dbReference type="Proteomes" id="UP000178892">
    <property type="component" value="Unassembled WGS sequence"/>
</dbReference>
<evidence type="ECO:0008006" key="4">
    <source>
        <dbReference type="Google" id="ProtNLM"/>
    </source>
</evidence>
<name>A0A1F5NTT4_9BACT</name>
<keyword evidence="1" id="KW-0472">Membrane</keyword>
<dbReference type="InterPro" id="IPR032820">
    <property type="entry name" value="ATPase_put"/>
</dbReference>
<comment type="caution">
    <text evidence="2">The sequence shown here is derived from an EMBL/GenBank/DDBJ whole genome shotgun (WGS) entry which is preliminary data.</text>
</comment>
<keyword evidence="1" id="KW-0812">Transmembrane</keyword>
<organism evidence="2 3">
    <name type="scientific">Candidatus Doudnabacteria bacterium RIFCSPHIGHO2_01_FULL_46_24</name>
    <dbReference type="NCBI Taxonomy" id="1817825"/>
    <lineage>
        <taxon>Bacteria</taxon>
        <taxon>Candidatus Doudnaibacteriota</taxon>
    </lineage>
</organism>